<protein>
    <submittedName>
        <fullName evidence="2">Uncharacterized protein</fullName>
    </submittedName>
</protein>
<feature type="compositionally biased region" description="Basic and acidic residues" evidence="1">
    <location>
        <begin position="32"/>
        <end position="46"/>
    </location>
</feature>
<accession>A0A6J4HP38</accession>
<feature type="non-terminal residue" evidence="2">
    <location>
        <position position="77"/>
    </location>
</feature>
<name>A0A6J4HP38_9ACTN</name>
<feature type="non-terminal residue" evidence="2">
    <location>
        <position position="1"/>
    </location>
</feature>
<gene>
    <name evidence="2" type="ORF">AVDCRST_MAG10-1091</name>
</gene>
<feature type="compositionally biased region" description="Pro residues" evidence="1">
    <location>
        <begin position="20"/>
        <end position="30"/>
    </location>
</feature>
<evidence type="ECO:0000256" key="1">
    <source>
        <dbReference type="SAM" id="MobiDB-lite"/>
    </source>
</evidence>
<feature type="region of interest" description="Disordered" evidence="1">
    <location>
        <begin position="1"/>
        <end position="77"/>
    </location>
</feature>
<proteinExistence type="predicted"/>
<organism evidence="2">
    <name type="scientific">uncultured Acidimicrobiales bacterium</name>
    <dbReference type="NCBI Taxonomy" id="310071"/>
    <lineage>
        <taxon>Bacteria</taxon>
        <taxon>Bacillati</taxon>
        <taxon>Actinomycetota</taxon>
        <taxon>Acidimicrobiia</taxon>
        <taxon>Acidimicrobiales</taxon>
        <taxon>environmental samples</taxon>
    </lineage>
</organism>
<feature type="compositionally biased region" description="Basic and acidic residues" evidence="1">
    <location>
        <begin position="53"/>
        <end position="63"/>
    </location>
</feature>
<sequence>DGRADRHSGDDRGHRRRGGPRPPGRPPPPRRGAVDALRRVPPEHPPQRPLRGRRGDGAVDPRLAHLPAGGPDHSRRL</sequence>
<evidence type="ECO:0000313" key="2">
    <source>
        <dbReference type="EMBL" id="CAA9229508.1"/>
    </source>
</evidence>
<reference evidence="2" key="1">
    <citation type="submission" date="2020-02" db="EMBL/GenBank/DDBJ databases">
        <authorList>
            <person name="Meier V. D."/>
        </authorList>
    </citation>
    <scope>NUCLEOTIDE SEQUENCE</scope>
    <source>
        <strain evidence="2">AVDCRST_MAG10</strain>
    </source>
</reference>
<dbReference type="AlphaFoldDB" id="A0A6J4HP38"/>
<feature type="compositionally biased region" description="Basic and acidic residues" evidence="1">
    <location>
        <begin position="1"/>
        <end position="13"/>
    </location>
</feature>
<dbReference type="EMBL" id="CADCTB010000075">
    <property type="protein sequence ID" value="CAA9229508.1"/>
    <property type="molecule type" value="Genomic_DNA"/>
</dbReference>